<proteinExistence type="predicted"/>
<organism evidence="2 3">
    <name type="scientific">Paenibacillus mendelii</name>
    <dbReference type="NCBI Taxonomy" id="206163"/>
    <lineage>
        <taxon>Bacteria</taxon>
        <taxon>Bacillati</taxon>
        <taxon>Bacillota</taxon>
        <taxon>Bacilli</taxon>
        <taxon>Bacillales</taxon>
        <taxon>Paenibacillaceae</taxon>
        <taxon>Paenibacillus</taxon>
    </lineage>
</organism>
<keyword evidence="3" id="KW-1185">Reference proteome</keyword>
<dbReference type="Proteomes" id="UP001589818">
    <property type="component" value="Unassembled WGS sequence"/>
</dbReference>
<dbReference type="SUPFAM" id="SSF56112">
    <property type="entry name" value="Protein kinase-like (PK-like)"/>
    <property type="match status" value="1"/>
</dbReference>
<comment type="caution">
    <text evidence="2">The sequence shown here is derived from an EMBL/GenBank/DDBJ whole genome shotgun (WGS) entry which is preliminary data.</text>
</comment>
<feature type="compositionally biased region" description="Basic and acidic residues" evidence="1">
    <location>
        <begin position="13"/>
        <end position="22"/>
    </location>
</feature>
<protein>
    <submittedName>
        <fullName evidence="2">Uncharacterized protein</fullName>
    </submittedName>
</protein>
<sequence>MGRMLRTSATKKSSKEMSDSKILSDRDIQSIQRWISQMNHDGSSTEKQKKIEKALRLNYKIIGIGKTRIVYDLDNGYVVKIAHSKKGLTSNRTEFQLYNRCSSRLRRHLCPVIEYGDGWVVMKKMHRMESLTEEYETKLLRLRRRFLNEGIVARSLRSKNLAVSRDNNRIIVIDYGSFRYDGDRH</sequence>
<evidence type="ECO:0000313" key="3">
    <source>
        <dbReference type="Proteomes" id="UP001589818"/>
    </source>
</evidence>
<dbReference type="EMBL" id="JBHLVF010000017">
    <property type="protein sequence ID" value="MFC0392364.1"/>
    <property type="molecule type" value="Genomic_DNA"/>
</dbReference>
<feature type="region of interest" description="Disordered" evidence="1">
    <location>
        <begin position="1"/>
        <end position="22"/>
    </location>
</feature>
<gene>
    <name evidence="2" type="ORF">ACFFJ8_13405</name>
</gene>
<name>A0ABV6J8Z5_9BACL</name>
<accession>A0ABV6J8Z5</accession>
<dbReference type="RefSeq" id="WP_204819461.1">
    <property type="nucleotide sequence ID" value="NZ_JANHOF010000003.1"/>
</dbReference>
<evidence type="ECO:0000313" key="2">
    <source>
        <dbReference type="EMBL" id="MFC0392364.1"/>
    </source>
</evidence>
<reference evidence="2 3" key="1">
    <citation type="submission" date="2024-09" db="EMBL/GenBank/DDBJ databases">
        <authorList>
            <person name="Sun Q."/>
            <person name="Mori K."/>
        </authorList>
    </citation>
    <scope>NUCLEOTIDE SEQUENCE [LARGE SCALE GENOMIC DNA]</scope>
    <source>
        <strain evidence="2 3">CCM 4839</strain>
    </source>
</reference>
<dbReference type="InterPro" id="IPR011009">
    <property type="entry name" value="Kinase-like_dom_sf"/>
</dbReference>
<evidence type="ECO:0000256" key="1">
    <source>
        <dbReference type="SAM" id="MobiDB-lite"/>
    </source>
</evidence>